<protein>
    <submittedName>
        <fullName evidence="2">Membrane protein</fullName>
    </submittedName>
</protein>
<dbReference type="EMBL" id="CP010407">
    <property type="protein sequence ID" value="AJF63840.1"/>
    <property type="molecule type" value="Genomic_DNA"/>
</dbReference>
<evidence type="ECO:0000313" key="3">
    <source>
        <dbReference type="Proteomes" id="UP000031774"/>
    </source>
</evidence>
<accession>A0A0B5HP02</accession>
<keyword evidence="1" id="KW-0812">Transmembrane</keyword>
<gene>
    <name evidence="2" type="ORF">SVTN_04750</name>
</gene>
<proteinExistence type="predicted"/>
<dbReference type="STRING" id="362257.SVTN_04750"/>
<dbReference type="PANTHER" id="PTHR42305:SF1">
    <property type="entry name" value="MEMBRANE PROTEIN RV1733C-RELATED"/>
    <property type="match status" value="1"/>
</dbReference>
<dbReference type="PANTHER" id="PTHR42305">
    <property type="entry name" value="MEMBRANE PROTEIN RV1733C-RELATED"/>
    <property type="match status" value="1"/>
</dbReference>
<evidence type="ECO:0000313" key="2">
    <source>
        <dbReference type="EMBL" id="AJF63840.1"/>
    </source>
</evidence>
<evidence type="ECO:0000256" key="1">
    <source>
        <dbReference type="SAM" id="Phobius"/>
    </source>
</evidence>
<feature type="transmembrane region" description="Helical" evidence="1">
    <location>
        <begin position="146"/>
        <end position="165"/>
    </location>
</feature>
<feature type="transmembrane region" description="Helical" evidence="1">
    <location>
        <begin position="21"/>
        <end position="45"/>
    </location>
</feature>
<dbReference type="RefSeq" id="WP_041127924.1">
    <property type="nucleotide sequence ID" value="NZ_CP010407.1"/>
</dbReference>
<name>A0A0B5HP02_9ACTN</name>
<dbReference type="KEGG" id="svt:SVTN_04750"/>
<sequence length="202" mass="21704">MRAATGLWRWRHNPLRRTTDLVEAWVAFAAAVLLCLAVPLTGWAAGTSAYGSLSRAVRTQQEQRVATTARVVRLADGPVSGPKSVETAGEERLRRSVVARWTAPNGSARTGTVATARQHSAPGASFRLWTDRDGRPVTPPMQAGTARAHAVIAGLTAALLVGLLVELVRRLAVRRLVVRRYARLDRAWAAAGPDWGRTGTGS</sequence>
<dbReference type="Proteomes" id="UP000031774">
    <property type="component" value="Chromosome"/>
</dbReference>
<organism evidence="2 3">
    <name type="scientific">Streptomyces vietnamensis</name>
    <dbReference type="NCBI Taxonomy" id="362257"/>
    <lineage>
        <taxon>Bacteria</taxon>
        <taxon>Bacillati</taxon>
        <taxon>Actinomycetota</taxon>
        <taxon>Actinomycetes</taxon>
        <taxon>Kitasatosporales</taxon>
        <taxon>Streptomycetaceae</taxon>
        <taxon>Streptomyces</taxon>
    </lineage>
</organism>
<keyword evidence="3" id="KW-1185">Reference proteome</keyword>
<dbReference type="AlphaFoldDB" id="A0A0B5HP02"/>
<dbReference type="InterPro" id="IPR039708">
    <property type="entry name" value="MT1774/Rv1733c-like"/>
</dbReference>
<reference evidence="2 3" key="1">
    <citation type="submission" date="2014-12" db="EMBL/GenBank/DDBJ databases">
        <title>Complete genome sequence of Streptomyces vietnamensis strain GIMV4.0001, a genetic manipulable producer of the benzoisochromanequinone antibiotic granaticin.</title>
        <authorList>
            <person name="Deng M.R."/>
            <person name="Guo J."/>
            <person name="Ma L.Y."/>
            <person name="Feng G.D."/>
            <person name="Mo C.Y."/>
            <person name="Zhu H.H."/>
        </authorList>
    </citation>
    <scope>NUCLEOTIDE SEQUENCE [LARGE SCALE GENOMIC DNA]</scope>
    <source>
        <strain evidence="3">GIMV4.0001</strain>
    </source>
</reference>
<keyword evidence="1" id="KW-1133">Transmembrane helix</keyword>
<dbReference type="HOGENOM" id="CLU_084215_2_0_11"/>
<keyword evidence="1" id="KW-0472">Membrane</keyword>